<evidence type="ECO:0000256" key="1">
    <source>
        <dbReference type="SAM" id="MobiDB-lite"/>
    </source>
</evidence>
<feature type="chain" id="PRO_5047471781" description="Lipoprotein" evidence="2">
    <location>
        <begin position="20"/>
        <end position="284"/>
    </location>
</feature>
<evidence type="ECO:0008006" key="5">
    <source>
        <dbReference type="Google" id="ProtNLM"/>
    </source>
</evidence>
<keyword evidence="4" id="KW-1185">Reference proteome</keyword>
<feature type="region of interest" description="Disordered" evidence="1">
    <location>
        <begin position="161"/>
        <end position="183"/>
    </location>
</feature>
<proteinExistence type="predicted"/>
<protein>
    <recommendedName>
        <fullName evidence="5">Lipoprotein</fullName>
    </recommendedName>
</protein>
<organism evidence="3 4">
    <name type="scientific">Pendulispora brunnea</name>
    <dbReference type="NCBI Taxonomy" id="2905690"/>
    <lineage>
        <taxon>Bacteria</taxon>
        <taxon>Pseudomonadati</taxon>
        <taxon>Myxococcota</taxon>
        <taxon>Myxococcia</taxon>
        <taxon>Myxococcales</taxon>
        <taxon>Sorangiineae</taxon>
        <taxon>Pendulisporaceae</taxon>
        <taxon>Pendulispora</taxon>
    </lineage>
</organism>
<dbReference type="Proteomes" id="UP001379533">
    <property type="component" value="Chromosome"/>
</dbReference>
<name>A0ABZ2K2V3_9BACT</name>
<dbReference type="PROSITE" id="PS51257">
    <property type="entry name" value="PROKAR_LIPOPROTEIN"/>
    <property type="match status" value="1"/>
</dbReference>
<dbReference type="Gene3D" id="1.20.120.1490">
    <property type="match status" value="2"/>
</dbReference>
<evidence type="ECO:0000313" key="3">
    <source>
        <dbReference type="EMBL" id="WXA93043.1"/>
    </source>
</evidence>
<evidence type="ECO:0000256" key="2">
    <source>
        <dbReference type="SAM" id="SignalP"/>
    </source>
</evidence>
<keyword evidence="2" id="KW-0732">Signal</keyword>
<dbReference type="EMBL" id="CP089982">
    <property type="protein sequence ID" value="WXA93043.1"/>
    <property type="molecule type" value="Genomic_DNA"/>
</dbReference>
<sequence>MIRRFSVFGLVFSASTMMASLGAVGCSGAVSDKPAETAASAQAITTTSEHGPVKALADALGKVSLRDAQRTEIQKLFAEADARHTTAKEQSKAGRADLMNAVAAQVQQGKIDRTALAPKEQALATTWKTARDADRAAIERLHDLLDPAQRVALVDAIQANKGDGGRREGGWHKHHGGPGGKERFDKLADELKLTEDQKAKIGDALRAERSAKGERPHHDPTKVQALFEAFKSDRFKMDEVAPNTEFHEPMARAIHLAEIAVPMLTPEQRTTLAAKIREKAQKAD</sequence>
<evidence type="ECO:0000313" key="4">
    <source>
        <dbReference type="Proteomes" id="UP001379533"/>
    </source>
</evidence>
<dbReference type="RefSeq" id="WP_394843642.1">
    <property type="nucleotide sequence ID" value="NZ_CP089982.1"/>
</dbReference>
<reference evidence="3 4" key="1">
    <citation type="submission" date="2021-12" db="EMBL/GenBank/DDBJ databases">
        <title>Discovery of the Pendulisporaceae a myxobacterial family with distinct sporulation behavior and unique specialized metabolism.</title>
        <authorList>
            <person name="Garcia R."/>
            <person name="Popoff A."/>
            <person name="Bader C.D."/>
            <person name="Loehr J."/>
            <person name="Walesch S."/>
            <person name="Walt C."/>
            <person name="Boldt J."/>
            <person name="Bunk B."/>
            <person name="Haeckl F.J.F.P.J."/>
            <person name="Gunesch A.P."/>
            <person name="Birkelbach J."/>
            <person name="Nuebel U."/>
            <person name="Pietschmann T."/>
            <person name="Bach T."/>
            <person name="Mueller R."/>
        </authorList>
    </citation>
    <scope>NUCLEOTIDE SEQUENCE [LARGE SCALE GENOMIC DNA]</scope>
    <source>
        <strain evidence="3 4">MSr12523</strain>
    </source>
</reference>
<feature type="signal peptide" evidence="2">
    <location>
        <begin position="1"/>
        <end position="19"/>
    </location>
</feature>
<gene>
    <name evidence="3" type="ORF">LZC95_42150</name>
</gene>
<accession>A0ABZ2K2V3</accession>